<dbReference type="InterPro" id="IPR036291">
    <property type="entry name" value="NAD(P)-bd_dom_sf"/>
</dbReference>
<sequence>MAGEPGRHGPRTAVVVGPSDVATAVVDTLRAAGAQVAVAEAGGDLAAAVRDAGLDVAAGVDLVVHAPYTPGSATPGAVVDLSPQDWDRLAEEPIRHGLTALQGAHPLLTPTGGRFVLVAPSVAIEGGAGLVPLATAAESLRALGKSAARRWARDGVTVHLLAPTVFALDAEAEGLRGTDVDRSESALGEDAMSPQAVADVVLLLCAPGARHLTGSTFALDGGALMVP</sequence>
<dbReference type="Gene3D" id="3.40.50.720">
    <property type="entry name" value="NAD(P)-binding Rossmann-like Domain"/>
    <property type="match status" value="1"/>
</dbReference>
<dbReference type="EMBL" id="JBEZFP010000002">
    <property type="protein sequence ID" value="MEU8132097.1"/>
    <property type="molecule type" value="Genomic_DNA"/>
</dbReference>
<protein>
    <submittedName>
        <fullName evidence="3">SDR family oxidoreductase</fullName>
    </submittedName>
</protein>
<evidence type="ECO:0000256" key="2">
    <source>
        <dbReference type="ARBA" id="ARBA00023002"/>
    </source>
</evidence>
<name>A0ABV3DA52_9ACTN</name>
<dbReference type="RefSeq" id="WP_358347367.1">
    <property type="nucleotide sequence ID" value="NZ_JBEZFP010000002.1"/>
</dbReference>
<keyword evidence="4" id="KW-1185">Reference proteome</keyword>
<comment type="caution">
    <text evidence="3">The sequence shown here is derived from an EMBL/GenBank/DDBJ whole genome shotgun (WGS) entry which is preliminary data.</text>
</comment>
<dbReference type="Proteomes" id="UP001551482">
    <property type="component" value="Unassembled WGS sequence"/>
</dbReference>
<comment type="similarity">
    <text evidence="1">Belongs to the short-chain dehydrogenases/reductases (SDR) family.</text>
</comment>
<evidence type="ECO:0000313" key="4">
    <source>
        <dbReference type="Proteomes" id="UP001551482"/>
    </source>
</evidence>
<dbReference type="InterPro" id="IPR002347">
    <property type="entry name" value="SDR_fam"/>
</dbReference>
<reference evidence="3 4" key="1">
    <citation type="submission" date="2024-06" db="EMBL/GenBank/DDBJ databases">
        <title>The Natural Products Discovery Center: Release of the First 8490 Sequenced Strains for Exploring Actinobacteria Biosynthetic Diversity.</title>
        <authorList>
            <person name="Kalkreuter E."/>
            <person name="Kautsar S.A."/>
            <person name="Yang D."/>
            <person name="Bader C.D."/>
            <person name="Teijaro C.N."/>
            <person name="Fluegel L."/>
            <person name="Davis C.M."/>
            <person name="Simpson J.R."/>
            <person name="Lauterbach L."/>
            <person name="Steele A.D."/>
            <person name="Gui C."/>
            <person name="Meng S."/>
            <person name="Li G."/>
            <person name="Viehrig K."/>
            <person name="Ye F."/>
            <person name="Su P."/>
            <person name="Kiefer A.F."/>
            <person name="Nichols A."/>
            <person name="Cepeda A.J."/>
            <person name="Yan W."/>
            <person name="Fan B."/>
            <person name="Jiang Y."/>
            <person name="Adhikari A."/>
            <person name="Zheng C.-J."/>
            <person name="Schuster L."/>
            <person name="Cowan T.M."/>
            <person name="Smanski M.J."/>
            <person name="Chevrette M.G."/>
            <person name="De Carvalho L.P.S."/>
            <person name="Shen B."/>
        </authorList>
    </citation>
    <scope>NUCLEOTIDE SEQUENCE [LARGE SCALE GENOMIC DNA]</scope>
    <source>
        <strain evidence="3 4">NPDC048946</strain>
    </source>
</reference>
<keyword evidence="2" id="KW-0560">Oxidoreductase</keyword>
<dbReference type="PANTHER" id="PTHR43477">
    <property type="entry name" value="DIHYDROANTICAPSIN 7-DEHYDROGENASE"/>
    <property type="match status" value="1"/>
</dbReference>
<dbReference type="PANTHER" id="PTHR43477:SF1">
    <property type="entry name" value="DIHYDROANTICAPSIN 7-DEHYDROGENASE"/>
    <property type="match status" value="1"/>
</dbReference>
<organism evidence="3 4">
    <name type="scientific">Streptodolium elevatio</name>
    <dbReference type="NCBI Taxonomy" id="3157996"/>
    <lineage>
        <taxon>Bacteria</taxon>
        <taxon>Bacillati</taxon>
        <taxon>Actinomycetota</taxon>
        <taxon>Actinomycetes</taxon>
        <taxon>Kitasatosporales</taxon>
        <taxon>Streptomycetaceae</taxon>
        <taxon>Streptodolium</taxon>
    </lineage>
</organism>
<dbReference type="InterPro" id="IPR051122">
    <property type="entry name" value="SDR_DHRS6-like"/>
</dbReference>
<proteinExistence type="inferred from homology"/>
<accession>A0ABV3DA52</accession>
<evidence type="ECO:0000256" key="1">
    <source>
        <dbReference type="ARBA" id="ARBA00006484"/>
    </source>
</evidence>
<dbReference type="SUPFAM" id="SSF51735">
    <property type="entry name" value="NAD(P)-binding Rossmann-fold domains"/>
    <property type="match status" value="1"/>
</dbReference>
<gene>
    <name evidence="3" type="ORF">AB0C36_01160</name>
</gene>
<dbReference type="Pfam" id="PF13561">
    <property type="entry name" value="adh_short_C2"/>
    <property type="match status" value="1"/>
</dbReference>
<evidence type="ECO:0000313" key="3">
    <source>
        <dbReference type="EMBL" id="MEU8132097.1"/>
    </source>
</evidence>